<protein>
    <submittedName>
        <fullName evidence="1">DUF1292 domain-containing protein</fullName>
    </submittedName>
</protein>
<comment type="caution">
    <text evidence="1">The sequence shown here is derived from an EMBL/GenBank/DDBJ whole genome shotgun (WGS) entry which is preliminary data.</text>
</comment>
<name>A0A415MFN3_9FIRM</name>
<sequence>MESLEFIDENGEKTQFYVIEETRINGINYLLVSESADDEEAEAYILKDTSDAASEEAVYEFVEEDSELEAVGKVFSELMDDDVELK</sequence>
<evidence type="ECO:0000313" key="2">
    <source>
        <dbReference type="Proteomes" id="UP000285201"/>
    </source>
</evidence>
<reference evidence="1 2" key="1">
    <citation type="submission" date="2018-08" db="EMBL/GenBank/DDBJ databases">
        <title>A genome reference for cultivated species of the human gut microbiota.</title>
        <authorList>
            <person name="Zou Y."/>
            <person name="Xue W."/>
            <person name="Luo G."/>
        </authorList>
    </citation>
    <scope>NUCLEOTIDE SEQUENCE [LARGE SCALE GENOMIC DNA]</scope>
    <source>
        <strain evidence="1 2">AF36-7BH</strain>
    </source>
</reference>
<gene>
    <name evidence="1" type="ORF">DW007_01660</name>
</gene>
<organism evidence="1 2">
    <name type="scientific">Lachnospira eligens</name>
    <dbReference type="NCBI Taxonomy" id="39485"/>
    <lineage>
        <taxon>Bacteria</taxon>
        <taxon>Bacillati</taxon>
        <taxon>Bacillota</taxon>
        <taxon>Clostridia</taxon>
        <taxon>Lachnospirales</taxon>
        <taxon>Lachnospiraceae</taxon>
        <taxon>Lachnospira</taxon>
    </lineage>
</organism>
<proteinExistence type="predicted"/>
<dbReference type="AlphaFoldDB" id="A0A415MFN3"/>
<dbReference type="EMBL" id="QROY01000001">
    <property type="protein sequence ID" value="RHL72590.1"/>
    <property type="molecule type" value="Genomic_DNA"/>
</dbReference>
<dbReference type="RefSeq" id="WP_118009494.1">
    <property type="nucleotide sequence ID" value="NZ_DAWDTH010000018.1"/>
</dbReference>
<dbReference type="Pfam" id="PF06949">
    <property type="entry name" value="DUF1292"/>
    <property type="match status" value="1"/>
</dbReference>
<evidence type="ECO:0000313" key="1">
    <source>
        <dbReference type="EMBL" id="RHL72590.1"/>
    </source>
</evidence>
<dbReference type="Proteomes" id="UP000285201">
    <property type="component" value="Unassembled WGS sequence"/>
</dbReference>
<accession>A0A415MFN3</accession>
<dbReference type="InterPro" id="IPR009711">
    <property type="entry name" value="UPF0473"/>
</dbReference>